<keyword evidence="3" id="KW-1185">Reference proteome</keyword>
<feature type="compositionally biased region" description="Acidic residues" evidence="1">
    <location>
        <begin position="629"/>
        <end position="638"/>
    </location>
</feature>
<feature type="compositionally biased region" description="Low complexity" evidence="1">
    <location>
        <begin position="329"/>
        <end position="338"/>
    </location>
</feature>
<feature type="region of interest" description="Disordered" evidence="1">
    <location>
        <begin position="571"/>
        <end position="590"/>
    </location>
</feature>
<sequence>MAQALYQPDHPLREYLRNNGETRTIPGGLDDFPELDEHELNEDASLTALMTSFLTAGISLSWQQMFAEAGTLFVPPNREFAERFKYIVISSALLSTSIATPGPSRPPDDDPPPPDDAADPPGTWHDSAAGDEPSFSSSSIGWVIPLIALVTVKSPSTQLLIAGGSWLLRTRYRPPERKPAPQLKSALDSLESLVRTSNACDSIVGKVMSTLEEEDEPQCVHLAIEELLLALQTVCDTMHMQTVNIRHLFSPLTAPLELSMLSEMYAPSSLSRSQSVLVGHKRDGSAASPSRPLPSHSTSLPKRASWNGPNSRRAPIQPLSSSEAYDSVPMTSTSAAHSPPSPSLDLFSTEVGEPFGSVALNMQRKRRKIMPMAPAVRPSGEPSAPNTEFRPDALNRLQSHRSPLTTPSSPSAGVYSERPLRRIRSLSSLRSSLQNAVDSRRYAASHLLALRFEEDAHDPYWEDVVSVINLLTTSLQESATTLSKAWNEYLESRRLDQVPTPPRVPSSAPSDPHRLGSILSFPMRPSSELASFAPMPTQLSKFAAHMDAMSHALECAGEELRVCLAALQSPPPAMEAGDQEGRQGTSGSDALRDSVLESYGRLRLGLGAAIRECERGREPLFASLGVESREDDEENSEDSELRDVPHTPPPGTNGHHASSSEGLENSPTFSRSSVVFTPELETNENVRHVEVFDDIGSHLRDISNPFHLPANPPEQVFEAAVEEDVPLFSRERSKLSREERIRLANERRTTTGSKGVLPSSSKADENTGVKGGHDEAWGPGGDVVQELKSVINLVGEKRRTPSTGSTKSILPSLRERPPPPNACRHFHHKHRRLGHYQLRRPPPRAFLYYHPNPYLQ</sequence>
<name>A0A9P6AWK9_9AGAM</name>
<dbReference type="AlphaFoldDB" id="A0A9P6AWK9"/>
<proteinExistence type="predicted"/>
<feature type="region of interest" description="Disordered" evidence="1">
    <location>
        <begin position="371"/>
        <end position="390"/>
    </location>
</feature>
<feature type="compositionally biased region" description="Basic and acidic residues" evidence="1">
    <location>
        <begin position="762"/>
        <end position="776"/>
    </location>
</feature>
<protein>
    <submittedName>
        <fullName evidence="2">Uncharacterized protein</fullName>
    </submittedName>
</protein>
<feature type="region of interest" description="Disordered" evidence="1">
    <location>
        <begin position="747"/>
        <end position="781"/>
    </location>
</feature>
<feature type="compositionally biased region" description="Polar residues" evidence="1">
    <location>
        <begin position="657"/>
        <end position="669"/>
    </location>
</feature>
<feature type="region of interest" description="Disordered" evidence="1">
    <location>
        <begin position="98"/>
        <end position="133"/>
    </location>
</feature>
<dbReference type="EMBL" id="MU128983">
    <property type="protein sequence ID" value="KAF9512700.1"/>
    <property type="molecule type" value="Genomic_DNA"/>
</dbReference>
<evidence type="ECO:0000313" key="3">
    <source>
        <dbReference type="Proteomes" id="UP000886523"/>
    </source>
</evidence>
<feature type="region of interest" description="Disordered" evidence="1">
    <location>
        <begin position="622"/>
        <end position="669"/>
    </location>
</feature>
<reference evidence="2" key="1">
    <citation type="journal article" date="2020" name="Nat. Commun.">
        <title>Large-scale genome sequencing of mycorrhizal fungi provides insights into the early evolution of symbiotic traits.</title>
        <authorList>
            <person name="Miyauchi S."/>
            <person name="Kiss E."/>
            <person name="Kuo A."/>
            <person name="Drula E."/>
            <person name="Kohler A."/>
            <person name="Sanchez-Garcia M."/>
            <person name="Morin E."/>
            <person name="Andreopoulos B."/>
            <person name="Barry K.W."/>
            <person name="Bonito G."/>
            <person name="Buee M."/>
            <person name="Carver A."/>
            <person name="Chen C."/>
            <person name="Cichocki N."/>
            <person name="Clum A."/>
            <person name="Culley D."/>
            <person name="Crous P.W."/>
            <person name="Fauchery L."/>
            <person name="Girlanda M."/>
            <person name="Hayes R.D."/>
            <person name="Keri Z."/>
            <person name="LaButti K."/>
            <person name="Lipzen A."/>
            <person name="Lombard V."/>
            <person name="Magnuson J."/>
            <person name="Maillard F."/>
            <person name="Murat C."/>
            <person name="Nolan M."/>
            <person name="Ohm R.A."/>
            <person name="Pangilinan J."/>
            <person name="Pereira M.F."/>
            <person name="Perotto S."/>
            <person name="Peter M."/>
            <person name="Pfister S."/>
            <person name="Riley R."/>
            <person name="Sitrit Y."/>
            <person name="Stielow J.B."/>
            <person name="Szollosi G."/>
            <person name="Zifcakova L."/>
            <person name="Stursova M."/>
            <person name="Spatafora J.W."/>
            <person name="Tedersoo L."/>
            <person name="Vaario L.M."/>
            <person name="Yamada A."/>
            <person name="Yan M."/>
            <person name="Wang P."/>
            <person name="Xu J."/>
            <person name="Bruns T."/>
            <person name="Baldrian P."/>
            <person name="Vilgalys R."/>
            <person name="Dunand C."/>
            <person name="Henrissat B."/>
            <person name="Grigoriev I.V."/>
            <person name="Hibbett D."/>
            <person name="Nagy L.G."/>
            <person name="Martin F.M."/>
        </authorList>
    </citation>
    <scope>NUCLEOTIDE SEQUENCE</scope>
    <source>
        <strain evidence="2">UP504</strain>
    </source>
</reference>
<feature type="compositionally biased region" description="Acidic residues" evidence="1">
    <location>
        <begin position="109"/>
        <end position="118"/>
    </location>
</feature>
<feature type="region of interest" description="Disordered" evidence="1">
    <location>
        <begin position="276"/>
        <end position="348"/>
    </location>
</feature>
<feature type="region of interest" description="Disordered" evidence="1">
    <location>
        <begin position="797"/>
        <end position="820"/>
    </location>
</feature>
<evidence type="ECO:0000256" key="1">
    <source>
        <dbReference type="SAM" id="MobiDB-lite"/>
    </source>
</evidence>
<dbReference type="OrthoDB" id="21151at2759"/>
<gene>
    <name evidence="2" type="ORF">BS47DRAFT_1394013</name>
</gene>
<dbReference type="Proteomes" id="UP000886523">
    <property type="component" value="Unassembled WGS sequence"/>
</dbReference>
<organism evidence="2 3">
    <name type="scientific">Hydnum rufescens UP504</name>
    <dbReference type="NCBI Taxonomy" id="1448309"/>
    <lineage>
        <taxon>Eukaryota</taxon>
        <taxon>Fungi</taxon>
        <taxon>Dikarya</taxon>
        <taxon>Basidiomycota</taxon>
        <taxon>Agaricomycotina</taxon>
        <taxon>Agaricomycetes</taxon>
        <taxon>Cantharellales</taxon>
        <taxon>Hydnaceae</taxon>
        <taxon>Hydnum</taxon>
    </lineage>
</organism>
<comment type="caution">
    <text evidence="2">The sequence shown here is derived from an EMBL/GenBank/DDBJ whole genome shotgun (WGS) entry which is preliminary data.</text>
</comment>
<accession>A0A9P6AWK9</accession>
<evidence type="ECO:0000313" key="2">
    <source>
        <dbReference type="EMBL" id="KAF9512700.1"/>
    </source>
</evidence>
<feature type="compositionally biased region" description="Polar residues" evidence="1">
    <location>
        <begin position="750"/>
        <end position="761"/>
    </location>
</feature>